<comment type="caution">
    <text evidence="2">The sequence shown here is derived from an EMBL/GenBank/DDBJ whole genome shotgun (WGS) entry which is preliminary data.</text>
</comment>
<dbReference type="EMBL" id="JAAVJH010000003">
    <property type="protein sequence ID" value="NJR78372.1"/>
    <property type="molecule type" value="Genomic_DNA"/>
</dbReference>
<name>A0ABX1CK44_9SPHN</name>
<protein>
    <submittedName>
        <fullName evidence="2">DUF2490 domain-containing protein</fullName>
    </submittedName>
</protein>
<dbReference type="RefSeq" id="WP_168133864.1">
    <property type="nucleotide sequence ID" value="NZ_JAAVJH010000003.1"/>
</dbReference>
<reference evidence="2 3" key="1">
    <citation type="submission" date="2020-03" db="EMBL/GenBank/DDBJ databases">
        <authorList>
            <person name="Wang L."/>
            <person name="He N."/>
            <person name="Li Y."/>
            <person name="Fang Y."/>
            <person name="Zhang F."/>
        </authorList>
    </citation>
    <scope>NUCLEOTIDE SEQUENCE [LARGE SCALE GENOMIC DNA]</scope>
    <source>
        <strain evidence="2 3">36D10-4-7</strain>
    </source>
</reference>
<organism evidence="2 3">
    <name type="scientific">Sphingomonas corticis</name>
    <dbReference type="NCBI Taxonomy" id="2722791"/>
    <lineage>
        <taxon>Bacteria</taxon>
        <taxon>Pseudomonadati</taxon>
        <taxon>Pseudomonadota</taxon>
        <taxon>Alphaproteobacteria</taxon>
        <taxon>Sphingomonadales</taxon>
        <taxon>Sphingomonadaceae</taxon>
        <taxon>Sphingomonas</taxon>
    </lineage>
</organism>
<evidence type="ECO:0000313" key="3">
    <source>
        <dbReference type="Proteomes" id="UP000732399"/>
    </source>
</evidence>
<keyword evidence="3" id="KW-1185">Reference proteome</keyword>
<proteinExistence type="predicted"/>
<dbReference type="InterPro" id="IPR019619">
    <property type="entry name" value="DUF2490"/>
</dbReference>
<gene>
    <name evidence="2" type="ORF">HBH26_07030</name>
</gene>
<sequence length="221" mass="24782">MSPIRHLLTLAAALALATPAAAQVDHDLSTWVNLTATGPIAGKLIYFAEVQPRVGRDAEDVEQLLLRPAIGVQATPNLQLYLGYAHVEEPAAGENEERLFQQATLFVRDLPGELQSRTRLEQRWRTDGRDMQWRLRQMLRYEYPVARKLAPMASVEAFVALNEPDWRPRSGFDQLRTFVGVELGLKGTSTIEAGYLNQIVDRAGPASRMNHVLSVSLFLRH</sequence>
<dbReference type="Pfam" id="PF10677">
    <property type="entry name" value="DUF2490"/>
    <property type="match status" value="1"/>
</dbReference>
<evidence type="ECO:0000313" key="2">
    <source>
        <dbReference type="EMBL" id="NJR78372.1"/>
    </source>
</evidence>
<dbReference type="Proteomes" id="UP000732399">
    <property type="component" value="Unassembled WGS sequence"/>
</dbReference>
<evidence type="ECO:0000256" key="1">
    <source>
        <dbReference type="SAM" id="SignalP"/>
    </source>
</evidence>
<accession>A0ABX1CK44</accession>
<feature type="chain" id="PRO_5045696572" evidence="1">
    <location>
        <begin position="23"/>
        <end position="221"/>
    </location>
</feature>
<keyword evidence="1" id="KW-0732">Signal</keyword>
<feature type="signal peptide" evidence="1">
    <location>
        <begin position="1"/>
        <end position="22"/>
    </location>
</feature>